<protein>
    <submittedName>
        <fullName evidence="2">DUF5994 family protein</fullName>
    </submittedName>
</protein>
<feature type="compositionally biased region" description="Basic and acidic residues" evidence="1">
    <location>
        <begin position="137"/>
        <end position="146"/>
    </location>
</feature>
<dbReference type="Pfam" id="PF19457">
    <property type="entry name" value="DUF5994"/>
    <property type="match status" value="1"/>
</dbReference>
<organism evidence="2">
    <name type="scientific">Streptomyces sp. NBC_00003</name>
    <dbReference type="NCBI Taxonomy" id="2903608"/>
    <lineage>
        <taxon>Bacteria</taxon>
        <taxon>Bacillati</taxon>
        <taxon>Actinomycetota</taxon>
        <taxon>Actinomycetes</taxon>
        <taxon>Kitasatosporales</taxon>
        <taxon>Streptomycetaceae</taxon>
        <taxon>Streptomyces</taxon>
    </lineage>
</organism>
<proteinExistence type="predicted"/>
<evidence type="ECO:0000313" key="2">
    <source>
        <dbReference type="EMBL" id="WTW65775.1"/>
    </source>
</evidence>
<evidence type="ECO:0000256" key="1">
    <source>
        <dbReference type="SAM" id="MobiDB-lite"/>
    </source>
</evidence>
<name>A0AAU2VEP9_9ACTN</name>
<dbReference type="InterPro" id="IPR046036">
    <property type="entry name" value="DUF5994"/>
</dbReference>
<gene>
    <name evidence="2" type="ORF">OG549_36915</name>
</gene>
<accession>A0AAU2VEP9</accession>
<feature type="region of interest" description="Disordered" evidence="1">
    <location>
        <begin position="126"/>
        <end position="146"/>
    </location>
</feature>
<dbReference type="EMBL" id="CP108318">
    <property type="protein sequence ID" value="WTW65775.1"/>
    <property type="molecule type" value="Genomic_DNA"/>
</dbReference>
<sequence length="146" mass="15723">MTNTLRSASSLRPVRLRLAPAGGGPYLIDGAWWPRTDDLTAELPSLIRALPHSWPQIAQVAVNAGMWSAFPGRILVANHVIRLHPGTGRHTPNTICLLAPGRGRWDLLVVPPLTAKAEAARLMSSATAPGGPAQRDLFPREPELAH</sequence>
<dbReference type="AlphaFoldDB" id="A0AAU2VEP9"/>
<reference evidence="2" key="1">
    <citation type="submission" date="2022-10" db="EMBL/GenBank/DDBJ databases">
        <title>The complete genomes of actinobacterial strains from the NBC collection.</title>
        <authorList>
            <person name="Joergensen T.S."/>
            <person name="Alvarez Arevalo M."/>
            <person name="Sterndorff E.B."/>
            <person name="Faurdal D."/>
            <person name="Vuksanovic O."/>
            <person name="Mourched A.-S."/>
            <person name="Charusanti P."/>
            <person name="Shaw S."/>
            <person name="Blin K."/>
            <person name="Weber T."/>
        </authorList>
    </citation>
    <scope>NUCLEOTIDE SEQUENCE</scope>
    <source>
        <strain evidence="2">NBC_00003</strain>
    </source>
</reference>